<dbReference type="Proteomes" id="UP000198853">
    <property type="component" value="Unassembled WGS sequence"/>
</dbReference>
<sequence length="63" mass="6963">MSETSQTNNMPVFFPIIIGLVGIGVIISYSINFSESDGAAFFIILGVVITISSIYRIYRMLNK</sequence>
<feature type="transmembrane region" description="Helical" evidence="1">
    <location>
        <begin position="38"/>
        <end position="58"/>
    </location>
</feature>
<keyword evidence="1" id="KW-0472">Membrane</keyword>
<dbReference type="EMBL" id="FNEN01000038">
    <property type="protein sequence ID" value="SDJ33661.1"/>
    <property type="molecule type" value="Genomic_DNA"/>
</dbReference>
<evidence type="ECO:0000256" key="1">
    <source>
        <dbReference type="SAM" id="Phobius"/>
    </source>
</evidence>
<feature type="transmembrane region" description="Helical" evidence="1">
    <location>
        <begin position="12"/>
        <end position="32"/>
    </location>
</feature>
<reference evidence="2 3" key="1">
    <citation type="submission" date="2016-10" db="EMBL/GenBank/DDBJ databases">
        <authorList>
            <person name="de Groot N.N."/>
        </authorList>
    </citation>
    <scope>NUCLEOTIDE SEQUENCE [LARGE SCALE GENOMIC DNA]</scope>
    <source>
        <strain evidence="2 3">DSM 21771</strain>
    </source>
</reference>
<evidence type="ECO:0000313" key="2">
    <source>
        <dbReference type="EMBL" id="SDJ33661.1"/>
    </source>
</evidence>
<keyword evidence="1" id="KW-1133">Transmembrane helix</keyword>
<proteinExistence type="predicted"/>
<dbReference type="AlphaFoldDB" id="A0A1G8SWU2"/>
<accession>A0A1G8SWU2</accession>
<keyword evidence="3" id="KW-1185">Reference proteome</keyword>
<gene>
    <name evidence="2" type="ORF">SAMN04488123_1387</name>
</gene>
<name>A0A1G8SWU2_9BACI</name>
<protein>
    <submittedName>
        <fullName evidence="2">Uncharacterized protein</fullName>
    </submittedName>
</protein>
<organism evidence="2 3">
    <name type="scientific">Natribacillus halophilus</name>
    <dbReference type="NCBI Taxonomy" id="549003"/>
    <lineage>
        <taxon>Bacteria</taxon>
        <taxon>Bacillati</taxon>
        <taxon>Bacillota</taxon>
        <taxon>Bacilli</taxon>
        <taxon>Bacillales</taxon>
        <taxon>Bacillaceae</taxon>
        <taxon>Natribacillus</taxon>
    </lineage>
</organism>
<evidence type="ECO:0000313" key="3">
    <source>
        <dbReference type="Proteomes" id="UP000198853"/>
    </source>
</evidence>
<dbReference type="RefSeq" id="WP_090400328.1">
    <property type="nucleotide sequence ID" value="NZ_FNEN01000038.1"/>
</dbReference>
<keyword evidence="1" id="KW-0812">Transmembrane</keyword>